<dbReference type="GO" id="GO:0033314">
    <property type="term" value="P:mitotic DNA replication checkpoint signaling"/>
    <property type="evidence" value="ECO:0007669"/>
    <property type="project" value="TreeGrafter"/>
</dbReference>
<sequence length="794" mass="86943">MIARLPGIAEQMGAIHKLDLTSDVTHLIVGNVSTPKYRYVAKERPDIRALGYEWVEAVRDAWRMGGTTDVEDLERKHKLGVFFGLKICVTGFDDLDERTRLSDTVAEQGAEYHGDLTKAVTHLIAAVPAGAKYTHAKNWGIPIVSAKWFHDSMTRGMALDESLFDPTLPLDQQGRGAVVNRSQARNTLGKRGREDESQGTADLGKRKLRRTASTRLHSQSQDMWQDLSSREDAFAPGATDQWKDDSEADTKQQPALQTVHVRRSDILFADNGSASDGIFAGRYILLHGFPRAVAQKLRAFLEPNGAAILQTATELEDASQQPFFKSRYLLLPHGGTTIPLPDVPAGTTIASEWWIERCIHSKRFLEPSDHALSRPLPVGDVAGFAALSINLTGFTGVELLQSARAIKLLGATYQEKLLPSASLIVSATETIKGEKAFYAAKHNIRIVSPDWLWACFAAKQVVSYDPFNIKPHVPDFRDGIREPATSSPAMSDTHHHSIDRVKKDDFVSKRLSGTRRKHATASLALKTTTSITGQPARKRAPFVLEDEESDDPTSVTSPGILAPPELARSCAQPLKERSPNASPHKGNNLSRVLQETIGDHRIVDLKLHEMLDSTVDEHDIVPPPPPGSTPPLPAQPVEDNPESGQHPPPRLREELTADLAALLHRQSTNATTSEPQKRKNRKLGRSTSSLANRSVSVSANSTPSLTRQATNPDYEAGSRTNFAHPSAAIPPGTQLGYETTDAEEHRVMMEKSMKVSLQDSTSGKRVASVGMIKDSFVGGEAGVGKRVRGRNRVK</sequence>
<evidence type="ECO:0000259" key="3">
    <source>
        <dbReference type="PROSITE" id="PS50172"/>
    </source>
</evidence>
<organism evidence="4 5">
    <name type="scientific">Meristemomyces frigidus</name>
    <dbReference type="NCBI Taxonomy" id="1508187"/>
    <lineage>
        <taxon>Eukaryota</taxon>
        <taxon>Fungi</taxon>
        <taxon>Dikarya</taxon>
        <taxon>Ascomycota</taxon>
        <taxon>Pezizomycotina</taxon>
        <taxon>Dothideomycetes</taxon>
        <taxon>Dothideomycetidae</taxon>
        <taxon>Mycosphaerellales</taxon>
        <taxon>Teratosphaeriaceae</taxon>
        <taxon>Meristemomyces</taxon>
    </lineage>
</organism>
<dbReference type="EMBL" id="JAVRRL010000001">
    <property type="protein sequence ID" value="KAK5118884.1"/>
    <property type="molecule type" value="Genomic_DNA"/>
</dbReference>
<dbReference type="SMART" id="SM00292">
    <property type="entry name" value="BRCT"/>
    <property type="match status" value="3"/>
</dbReference>
<dbReference type="InterPro" id="IPR036420">
    <property type="entry name" value="BRCT_dom_sf"/>
</dbReference>
<feature type="compositionally biased region" description="Polar residues" evidence="2">
    <location>
        <begin position="213"/>
        <end position="227"/>
    </location>
</feature>
<evidence type="ECO:0000313" key="5">
    <source>
        <dbReference type="Proteomes" id="UP001310890"/>
    </source>
</evidence>
<dbReference type="Pfam" id="PF12738">
    <property type="entry name" value="PTCB-BRCT"/>
    <property type="match status" value="2"/>
</dbReference>
<keyword evidence="1" id="KW-0677">Repeat</keyword>
<evidence type="ECO:0000313" key="4">
    <source>
        <dbReference type="EMBL" id="KAK5118884.1"/>
    </source>
</evidence>
<evidence type="ECO:0000256" key="2">
    <source>
        <dbReference type="SAM" id="MobiDB-lite"/>
    </source>
</evidence>
<accession>A0AAN7TYN8</accession>
<name>A0AAN7TYN8_9PEZI</name>
<feature type="region of interest" description="Disordered" evidence="2">
    <location>
        <begin position="170"/>
        <end position="256"/>
    </location>
</feature>
<dbReference type="AlphaFoldDB" id="A0AAN7TYN8"/>
<feature type="domain" description="BRCT" evidence="3">
    <location>
        <begin position="1"/>
        <end position="55"/>
    </location>
</feature>
<dbReference type="PROSITE" id="PS50172">
    <property type="entry name" value="BRCT"/>
    <property type="match status" value="4"/>
</dbReference>
<dbReference type="CDD" id="cd17731">
    <property type="entry name" value="BRCT_TopBP1_rpt2_like"/>
    <property type="match status" value="1"/>
</dbReference>
<evidence type="ECO:0000256" key="1">
    <source>
        <dbReference type="ARBA" id="ARBA00022737"/>
    </source>
</evidence>
<dbReference type="Proteomes" id="UP001310890">
    <property type="component" value="Unassembled WGS sequence"/>
</dbReference>
<feature type="region of interest" description="Disordered" evidence="2">
    <location>
        <begin position="527"/>
        <end position="564"/>
    </location>
</feature>
<dbReference type="CDD" id="cd18433">
    <property type="entry name" value="BRCT_Rad4_rpt3"/>
    <property type="match status" value="1"/>
</dbReference>
<dbReference type="Pfam" id="PF00533">
    <property type="entry name" value="BRCT"/>
    <property type="match status" value="1"/>
</dbReference>
<dbReference type="PANTHER" id="PTHR13561">
    <property type="entry name" value="DNA REPLICATION REGULATOR DPB11-RELATED"/>
    <property type="match status" value="1"/>
</dbReference>
<dbReference type="GO" id="GO:0006270">
    <property type="term" value="P:DNA replication initiation"/>
    <property type="evidence" value="ECO:0007669"/>
    <property type="project" value="TreeGrafter"/>
</dbReference>
<dbReference type="CDD" id="cd17723">
    <property type="entry name" value="BRCT_Rad4_rpt4"/>
    <property type="match status" value="1"/>
</dbReference>
<feature type="compositionally biased region" description="Polar residues" evidence="2">
    <location>
        <begin position="685"/>
        <end position="711"/>
    </location>
</feature>
<dbReference type="InterPro" id="IPR059215">
    <property type="entry name" value="BRCT2_TopBP1-like"/>
</dbReference>
<dbReference type="PANTHER" id="PTHR13561:SF20">
    <property type="entry name" value="DNA TOPOISOMERASE 2-BINDING PROTEIN 1"/>
    <property type="match status" value="1"/>
</dbReference>
<dbReference type="GO" id="GO:0007095">
    <property type="term" value="P:mitotic G2 DNA damage checkpoint signaling"/>
    <property type="evidence" value="ECO:0007669"/>
    <property type="project" value="TreeGrafter"/>
</dbReference>
<feature type="domain" description="BRCT" evidence="3">
    <location>
        <begin position="384"/>
        <end position="469"/>
    </location>
</feature>
<feature type="region of interest" description="Disordered" evidence="2">
    <location>
        <begin position="665"/>
        <end position="736"/>
    </location>
</feature>
<feature type="domain" description="BRCT" evidence="3">
    <location>
        <begin position="77"/>
        <end position="166"/>
    </location>
</feature>
<feature type="region of interest" description="Disordered" evidence="2">
    <location>
        <begin position="616"/>
        <end position="650"/>
    </location>
</feature>
<comment type="caution">
    <text evidence="4">The sequence shown here is derived from an EMBL/GenBank/DDBJ whole genome shotgun (WGS) entry which is preliminary data.</text>
</comment>
<dbReference type="InterPro" id="IPR001357">
    <property type="entry name" value="BRCT_dom"/>
</dbReference>
<feature type="compositionally biased region" description="Polar residues" evidence="2">
    <location>
        <begin position="665"/>
        <end position="674"/>
    </location>
</feature>
<dbReference type="SUPFAM" id="SSF52113">
    <property type="entry name" value="BRCT domain"/>
    <property type="match status" value="4"/>
</dbReference>
<reference evidence="4" key="1">
    <citation type="submission" date="2023-08" db="EMBL/GenBank/DDBJ databases">
        <title>Black Yeasts Isolated from many extreme environments.</title>
        <authorList>
            <person name="Coleine C."/>
            <person name="Stajich J.E."/>
            <person name="Selbmann L."/>
        </authorList>
    </citation>
    <scope>NUCLEOTIDE SEQUENCE</scope>
    <source>
        <strain evidence="4">CCFEE 5401</strain>
    </source>
</reference>
<dbReference type="Gene3D" id="3.40.50.10190">
    <property type="entry name" value="BRCT domain"/>
    <property type="match status" value="4"/>
</dbReference>
<gene>
    <name evidence="4" type="ORF">LTR62_000094</name>
</gene>
<protein>
    <recommendedName>
        <fullName evidence="3">BRCT domain-containing protein</fullName>
    </recommendedName>
</protein>
<feature type="domain" description="BRCT" evidence="3">
    <location>
        <begin position="274"/>
        <end position="372"/>
    </location>
</feature>
<feature type="compositionally biased region" description="Pro residues" evidence="2">
    <location>
        <begin position="621"/>
        <end position="634"/>
    </location>
</feature>
<proteinExistence type="predicted"/>
<feature type="compositionally biased region" description="Basic and acidic residues" evidence="2">
    <location>
        <begin position="241"/>
        <end position="250"/>
    </location>
</feature>